<feature type="transmembrane region" description="Helical" evidence="6">
    <location>
        <begin position="97"/>
        <end position="118"/>
    </location>
</feature>
<name>A0A1E3L3N0_9BACL</name>
<evidence type="ECO:0000256" key="5">
    <source>
        <dbReference type="ARBA" id="ARBA00023136"/>
    </source>
</evidence>
<feature type="transmembrane region" description="Helical" evidence="6">
    <location>
        <begin position="7"/>
        <end position="29"/>
    </location>
</feature>
<evidence type="ECO:0000256" key="6">
    <source>
        <dbReference type="SAM" id="Phobius"/>
    </source>
</evidence>
<gene>
    <name evidence="8" type="ORF">PTI45_02798</name>
</gene>
<dbReference type="STRING" id="1886670.PTI45_02798"/>
<dbReference type="InterPro" id="IPR020846">
    <property type="entry name" value="MFS_dom"/>
</dbReference>
<dbReference type="AlphaFoldDB" id="A0A1E3L3N0"/>
<keyword evidence="9" id="KW-1185">Reference proteome</keyword>
<accession>A0A1E3L3N0</accession>
<dbReference type="InterPro" id="IPR036259">
    <property type="entry name" value="MFS_trans_sf"/>
</dbReference>
<evidence type="ECO:0000256" key="2">
    <source>
        <dbReference type="ARBA" id="ARBA00022448"/>
    </source>
</evidence>
<proteinExistence type="predicted"/>
<evidence type="ECO:0000256" key="1">
    <source>
        <dbReference type="ARBA" id="ARBA00004651"/>
    </source>
</evidence>
<protein>
    <submittedName>
        <fullName evidence="8">Putative MFS-type transporter YhcA</fullName>
    </submittedName>
</protein>
<dbReference type="PROSITE" id="PS50850">
    <property type="entry name" value="MFS"/>
    <property type="match status" value="1"/>
</dbReference>
<dbReference type="Gene3D" id="1.20.1720.10">
    <property type="entry name" value="Multidrug resistance protein D"/>
    <property type="match status" value="1"/>
</dbReference>
<feature type="transmembrane region" description="Helical" evidence="6">
    <location>
        <begin position="381"/>
        <end position="402"/>
    </location>
</feature>
<keyword evidence="4 6" id="KW-1133">Transmembrane helix</keyword>
<comment type="subcellular location">
    <subcellularLocation>
        <location evidence="1">Cell membrane</location>
        <topology evidence="1">Multi-pass membrane protein</topology>
    </subcellularLocation>
</comment>
<feature type="transmembrane region" description="Helical" evidence="6">
    <location>
        <begin position="41"/>
        <end position="60"/>
    </location>
</feature>
<dbReference type="Proteomes" id="UP000094578">
    <property type="component" value="Unassembled WGS sequence"/>
</dbReference>
<dbReference type="RefSeq" id="WP_069328207.1">
    <property type="nucleotide sequence ID" value="NZ_MDER01000046.1"/>
</dbReference>
<dbReference type="PRINTS" id="PR01036">
    <property type="entry name" value="TCRTETB"/>
</dbReference>
<dbReference type="Pfam" id="PF07690">
    <property type="entry name" value="MFS_1"/>
    <property type="match status" value="1"/>
</dbReference>
<feature type="transmembrane region" description="Helical" evidence="6">
    <location>
        <begin position="287"/>
        <end position="306"/>
    </location>
</feature>
<feature type="transmembrane region" description="Helical" evidence="6">
    <location>
        <begin position="318"/>
        <end position="336"/>
    </location>
</feature>
<dbReference type="GO" id="GO:0022857">
    <property type="term" value="F:transmembrane transporter activity"/>
    <property type="evidence" value="ECO:0007669"/>
    <property type="project" value="InterPro"/>
</dbReference>
<keyword evidence="2" id="KW-0813">Transport</keyword>
<dbReference type="EMBL" id="MDER01000046">
    <property type="protein sequence ID" value="ODP27775.1"/>
    <property type="molecule type" value="Genomic_DNA"/>
</dbReference>
<dbReference type="PANTHER" id="PTHR42718:SF9">
    <property type="entry name" value="MAJOR FACILITATOR SUPERFAMILY MULTIDRUG TRANSPORTER MFSC"/>
    <property type="match status" value="1"/>
</dbReference>
<dbReference type="InterPro" id="IPR011701">
    <property type="entry name" value="MFS"/>
</dbReference>
<keyword evidence="3 6" id="KW-0812">Transmembrane</keyword>
<dbReference type="GO" id="GO:0005886">
    <property type="term" value="C:plasma membrane"/>
    <property type="evidence" value="ECO:0007669"/>
    <property type="project" value="UniProtKB-SubCell"/>
</dbReference>
<evidence type="ECO:0000259" key="7">
    <source>
        <dbReference type="PROSITE" id="PS50850"/>
    </source>
</evidence>
<evidence type="ECO:0000256" key="3">
    <source>
        <dbReference type="ARBA" id="ARBA00022692"/>
    </source>
</evidence>
<feature type="transmembrane region" description="Helical" evidence="6">
    <location>
        <begin position="414"/>
        <end position="434"/>
    </location>
</feature>
<dbReference type="SUPFAM" id="SSF103473">
    <property type="entry name" value="MFS general substrate transporter"/>
    <property type="match status" value="1"/>
</dbReference>
<keyword evidence="5 6" id="KW-0472">Membrane</keyword>
<sequence length="449" mass="49237">MRDKVVIPLWAAGIFLVVMNTTMFNVSLPRILADLHISSSLGSWLISGYSIVFALSVVIFSRLSDWYPVRKLLMVGILLLVASCVIGFTANNFPMAMLARILQAAGAGPMQGLGLVLATRYVPNDRRGKSISLIAAGGSLAFGIGPVLGGILTDSLGWNSLFLVTGLIVLLVPAYWKMLPSEKEFSFKKDQKFDIVGAGLLVIVIPSLLLSIGRLSWVNLLIAIVAFIVLVFHLRRSSNPFILPELFRNTAYRKMLFMSFCCFAINLGMVFLIPLVLNQVFGQSASFSGLMIFPGAILSAIMTPIIGRWIDQYGNYRLSFIGYIIMVVTFAGLIGFLTFSPYILMVAYMLLASSFSAVGASLQNEVSRMLPRKQLSSGVGVFQLTQFFGGATATAVFGLLIARNPFESASGIYRMNYVVLLTMTVLSFIMLIWYMRSKPAEPADHHIKI</sequence>
<dbReference type="PATRIC" id="fig|1886670.3.peg.2847"/>
<feature type="transmembrane region" description="Helical" evidence="6">
    <location>
        <begin position="342"/>
        <end position="360"/>
    </location>
</feature>
<feature type="transmembrane region" description="Helical" evidence="6">
    <location>
        <begin position="158"/>
        <end position="179"/>
    </location>
</feature>
<reference evidence="8 9" key="1">
    <citation type="submission" date="2016-08" db="EMBL/GenBank/DDBJ databases">
        <title>Genome sequencing of Paenibacillus sp. TI45-13ar, isolated from Korean traditional nuruk.</title>
        <authorList>
            <person name="Kim S.-J."/>
        </authorList>
    </citation>
    <scope>NUCLEOTIDE SEQUENCE [LARGE SCALE GENOMIC DNA]</scope>
    <source>
        <strain evidence="8 9">TI45-13ar</strain>
    </source>
</reference>
<evidence type="ECO:0000256" key="4">
    <source>
        <dbReference type="ARBA" id="ARBA00022989"/>
    </source>
</evidence>
<evidence type="ECO:0000313" key="9">
    <source>
        <dbReference type="Proteomes" id="UP000094578"/>
    </source>
</evidence>
<feature type="transmembrane region" description="Helical" evidence="6">
    <location>
        <begin position="255"/>
        <end position="275"/>
    </location>
</feature>
<feature type="domain" description="Major facilitator superfamily (MFS) profile" evidence="7">
    <location>
        <begin position="6"/>
        <end position="439"/>
    </location>
</feature>
<organism evidence="8 9">
    <name type="scientific">Paenibacillus nuruki</name>
    <dbReference type="NCBI Taxonomy" id="1886670"/>
    <lineage>
        <taxon>Bacteria</taxon>
        <taxon>Bacillati</taxon>
        <taxon>Bacillota</taxon>
        <taxon>Bacilli</taxon>
        <taxon>Bacillales</taxon>
        <taxon>Paenibacillaceae</taxon>
        <taxon>Paenibacillus</taxon>
    </lineage>
</organism>
<dbReference type="PANTHER" id="PTHR42718">
    <property type="entry name" value="MAJOR FACILITATOR SUPERFAMILY MULTIDRUG TRANSPORTER MFSC"/>
    <property type="match status" value="1"/>
</dbReference>
<evidence type="ECO:0000313" key="8">
    <source>
        <dbReference type="EMBL" id="ODP27775.1"/>
    </source>
</evidence>
<feature type="transmembrane region" description="Helical" evidence="6">
    <location>
        <begin position="72"/>
        <end position="91"/>
    </location>
</feature>
<feature type="transmembrane region" description="Helical" evidence="6">
    <location>
        <begin position="191"/>
        <end position="209"/>
    </location>
</feature>
<feature type="transmembrane region" description="Helical" evidence="6">
    <location>
        <begin position="130"/>
        <end position="152"/>
    </location>
</feature>
<feature type="transmembrane region" description="Helical" evidence="6">
    <location>
        <begin position="215"/>
        <end position="234"/>
    </location>
</feature>
<comment type="caution">
    <text evidence="8">The sequence shown here is derived from an EMBL/GenBank/DDBJ whole genome shotgun (WGS) entry which is preliminary data.</text>
</comment>
<dbReference type="Gene3D" id="1.20.1250.20">
    <property type="entry name" value="MFS general substrate transporter like domains"/>
    <property type="match status" value="1"/>
</dbReference>